<dbReference type="Pfam" id="PF13650">
    <property type="entry name" value="Asp_protease_2"/>
    <property type="match status" value="2"/>
</dbReference>
<evidence type="ECO:0000313" key="3">
    <source>
        <dbReference type="Proteomes" id="UP000530564"/>
    </source>
</evidence>
<dbReference type="RefSeq" id="WP_183775876.1">
    <property type="nucleotide sequence ID" value="NZ_JACIDK010000006.1"/>
</dbReference>
<protein>
    <submittedName>
        <fullName evidence="2">Putative aspartyl protease</fullName>
    </submittedName>
</protein>
<organism evidence="2 3">
    <name type="scientific">Phenylobacterium haematophilum</name>
    <dbReference type="NCBI Taxonomy" id="98513"/>
    <lineage>
        <taxon>Bacteria</taxon>
        <taxon>Pseudomonadati</taxon>
        <taxon>Pseudomonadota</taxon>
        <taxon>Alphaproteobacteria</taxon>
        <taxon>Caulobacterales</taxon>
        <taxon>Caulobacteraceae</taxon>
        <taxon>Phenylobacterium</taxon>
    </lineage>
</organism>
<dbReference type="EMBL" id="JACIDK010000006">
    <property type="protein sequence ID" value="MBB3892908.1"/>
    <property type="molecule type" value="Genomic_DNA"/>
</dbReference>
<accession>A0A840A3E6</accession>
<dbReference type="Proteomes" id="UP000530564">
    <property type="component" value="Unassembled WGS sequence"/>
</dbReference>
<sequence length="368" mass="38192">MSVPAAPKSDDPWTPLLADPDAVIVTGTVLGERVRVLVDTGSAATMVDAALAQRLGLKPVESRSVRGDVGSVTLGAGGALTFDIGGVKLATDRYFVMDFRPIFGADSGAPHLILGVDALKENVLDIDFPARRLAIWPRSGFQPGKDSERFAVARSARGQLFIPIVLEGKAPVDAALDLGSSNPLTVSPALAEALGLLNGRRVSSAATGGVDGISISRTISVSTLRLGQDQLNDVPCEVLAKTDATLAPAKLGLPVLERYGFALDVAGGALWLRPAPRLLAAPFQRDLSGLGLALEADRLRVVHVALGGPAALAGWREGESIVAVNGVPIGPDYGTGGLARWRYGPAGGKAVLSLSDGSARTLVLQRYY</sequence>
<dbReference type="InterPro" id="IPR021109">
    <property type="entry name" value="Peptidase_aspartic_dom_sf"/>
</dbReference>
<dbReference type="Gene3D" id="2.30.42.10">
    <property type="match status" value="1"/>
</dbReference>
<dbReference type="SUPFAM" id="SSF50156">
    <property type="entry name" value="PDZ domain-like"/>
    <property type="match status" value="1"/>
</dbReference>
<dbReference type="InterPro" id="IPR001478">
    <property type="entry name" value="PDZ"/>
</dbReference>
<proteinExistence type="predicted"/>
<dbReference type="AlphaFoldDB" id="A0A840A3E6"/>
<name>A0A840A3E6_9CAUL</name>
<dbReference type="Gene3D" id="2.40.70.10">
    <property type="entry name" value="Acid Proteases"/>
    <property type="match status" value="2"/>
</dbReference>
<feature type="domain" description="PDZ" evidence="1">
    <location>
        <begin position="280"/>
        <end position="329"/>
    </location>
</feature>
<dbReference type="PROSITE" id="PS50106">
    <property type="entry name" value="PDZ"/>
    <property type="match status" value="1"/>
</dbReference>
<reference evidence="2 3" key="1">
    <citation type="submission" date="2020-08" db="EMBL/GenBank/DDBJ databases">
        <title>Genomic Encyclopedia of Type Strains, Phase IV (KMG-IV): sequencing the most valuable type-strain genomes for metagenomic binning, comparative biology and taxonomic classification.</title>
        <authorList>
            <person name="Goeker M."/>
        </authorList>
    </citation>
    <scope>NUCLEOTIDE SEQUENCE [LARGE SCALE GENOMIC DNA]</scope>
    <source>
        <strain evidence="2 3">DSM 21793</strain>
    </source>
</reference>
<keyword evidence="2" id="KW-0378">Hydrolase</keyword>
<evidence type="ECO:0000259" key="1">
    <source>
        <dbReference type="PROSITE" id="PS50106"/>
    </source>
</evidence>
<comment type="caution">
    <text evidence="2">The sequence shown here is derived from an EMBL/GenBank/DDBJ whole genome shotgun (WGS) entry which is preliminary data.</text>
</comment>
<evidence type="ECO:0000313" key="2">
    <source>
        <dbReference type="EMBL" id="MBB3892908.1"/>
    </source>
</evidence>
<dbReference type="CDD" id="cd00303">
    <property type="entry name" value="retropepsin_like"/>
    <property type="match status" value="1"/>
</dbReference>
<keyword evidence="3" id="KW-1185">Reference proteome</keyword>
<keyword evidence="2" id="KW-0645">Protease</keyword>
<dbReference type="InterPro" id="IPR036034">
    <property type="entry name" value="PDZ_sf"/>
</dbReference>
<dbReference type="GO" id="GO:0006508">
    <property type="term" value="P:proteolysis"/>
    <property type="evidence" value="ECO:0007669"/>
    <property type="project" value="UniProtKB-KW"/>
</dbReference>
<dbReference type="GO" id="GO:0008233">
    <property type="term" value="F:peptidase activity"/>
    <property type="evidence" value="ECO:0007669"/>
    <property type="project" value="UniProtKB-KW"/>
</dbReference>
<gene>
    <name evidence="2" type="ORF">GGQ61_003646</name>
</gene>
<dbReference type="SUPFAM" id="SSF50630">
    <property type="entry name" value="Acid proteases"/>
    <property type="match status" value="1"/>
</dbReference>